<gene>
    <name evidence="1" type="ORF">PL2TA16_02928</name>
</gene>
<organism evidence="1 2">
    <name type="scientific">Pseudoalteromonas luteoviolacea (strain 2ta16)</name>
    <dbReference type="NCBI Taxonomy" id="1353533"/>
    <lineage>
        <taxon>Bacteria</taxon>
        <taxon>Pseudomonadati</taxon>
        <taxon>Pseudomonadota</taxon>
        <taxon>Gammaproteobacteria</taxon>
        <taxon>Alteromonadales</taxon>
        <taxon>Pseudoalteromonadaceae</taxon>
        <taxon>Pseudoalteromonas</taxon>
    </lineage>
</organism>
<dbReference type="Proteomes" id="UP000017820">
    <property type="component" value="Unassembled WGS sequence"/>
</dbReference>
<sequence>MLSPQQKIMTVYIFTAIVITTILISQQAYAKADFPGGMPITATDLTQIPVQLPIAPPKYDPENPIEHKEFARFAWRQFIYLNAPAKQNGLSGSGVSPVVRGTVSDNQGFIFSGKPNFYRSGKTSTSNLSKHVTVWESYAHRSELFPKQSTPKGDFQTLAPQYFFKNATVTTHQARFNNLDENSQIGQNKIFFPANGSTPAENPYDDHEVLFQAKVNQVEYDYIKSLKGKAPNDFNLPPNELPNFANKETIEIKAAWRELSQTMIDSGRYHTAEALYYRCHLMVGDECEQASATSGTFGLVGLHIIRKMKHYEAFIYTTFEHVDNLVKADGSSPSGLYFITNYNQLDYGDKKGDQAKPHAVINNGVNRILVPLPTEGEVKADHGYDFIPGKFTLPSEYNRGPIKVEQPPTITKAVVEVNKEVHQAMKESGKFGDSVWQYYRLKGVQPLPTNEDTGLTSPEKPLTQDYFLANNIIESSQSGLQLFKGRAPAIIDNTLANNKAPCPNAPIGSKCLLNQRELPNITNVPELSNHFVMGGCMGCHGRATYTTSNNKDKPRSIFSFLISEKNLTGQGGFNADALDESTKKMLEKSKEYMGIENN</sequence>
<dbReference type="AlphaFoldDB" id="V4I0H1"/>
<evidence type="ECO:0000313" key="2">
    <source>
        <dbReference type="Proteomes" id="UP000017820"/>
    </source>
</evidence>
<evidence type="ECO:0000313" key="1">
    <source>
        <dbReference type="EMBL" id="ESP93724.1"/>
    </source>
</evidence>
<accession>V4I0H1</accession>
<comment type="caution">
    <text evidence="1">The sequence shown here is derived from an EMBL/GenBank/DDBJ whole genome shotgun (WGS) entry which is preliminary data.</text>
</comment>
<dbReference type="EMBL" id="AUSV01000032">
    <property type="protein sequence ID" value="ESP93724.1"/>
    <property type="molecule type" value="Genomic_DNA"/>
</dbReference>
<name>V4I0H1_PSEL2</name>
<dbReference type="PATRIC" id="fig|1353533.3.peg.1876"/>
<reference evidence="1 2" key="1">
    <citation type="submission" date="2013-07" db="EMBL/GenBank/DDBJ databases">
        <title>Draft genome sequence of Pseudoalteromonas luteoviolacea 2ta16.</title>
        <authorList>
            <person name="Allen E.E."/>
            <person name="Azam F."/>
            <person name="Podell S."/>
        </authorList>
    </citation>
    <scope>NUCLEOTIDE SEQUENCE [LARGE SCALE GENOMIC DNA]</scope>
    <source>
        <strain evidence="1 2">2ta16</strain>
    </source>
</reference>
<protein>
    <submittedName>
        <fullName evidence="1">Uncharacterized protein</fullName>
    </submittedName>
</protein>
<proteinExistence type="predicted"/>